<accession>E6YYW2</accession>
<proteinExistence type="predicted"/>
<protein>
    <submittedName>
        <fullName evidence="2">Uncharacterized protein</fullName>
    </submittedName>
</protein>
<gene>
    <name evidence="2" type="ORF">B11C_20401</name>
    <name evidence="1" type="ORF">BscR1v2_006480</name>
</gene>
<dbReference type="Proteomes" id="UP000190811">
    <property type="component" value="Chromosome"/>
</dbReference>
<evidence type="ECO:0000313" key="2">
    <source>
        <dbReference type="EMBL" id="CBI82123.1"/>
    </source>
</evidence>
<dbReference type="EMBL" id="FN645507">
    <property type="protein sequence ID" value="CBI82123.1"/>
    <property type="molecule type" value="Genomic_DNA"/>
</dbReference>
<reference evidence="2" key="1">
    <citation type="journal article" date="2011" name="PLoS Genet.">
        <title>Parallel evolution of a type IV secretion system in radiating lineages of the host-restricted bacterial pathogen Bartonella.</title>
        <authorList>
            <person name="Engel P."/>
            <person name="Salzburger W."/>
            <person name="Liesch M."/>
            <person name="Chang C.C."/>
            <person name="Maruyama S."/>
            <person name="Lanz C."/>
            <person name="Calteau A."/>
            <person name="Lajus A."/>
            <person name="Medigue C."/>
            <person name="Schuster S.C."/>
            <person name="Dehio C."/>
        </authorList>
    </citation>
    <scope>NUCLEOTIDE SEQUENCE</scope>
    <source>
        <strain evidence="2">R1</strain>
    </source>
</reference>
<reference evidence="1" key="3">
    <citation type="submission" date="2017-02" db="EMBL/GenBank/DDBJ databases">
        <title>Evolutionary dynamics of pathoadaptation revealed by three independent acquisitions of the VirB/D4 type IV secretion system in Bartonella.</title>
        <authorList>
            <person name="Harms A."/>
            <person name="Segers F.H.I.D."/>
            <person name="Quebatte M."/>
            <person name="Mistl C."/>
            <person name="Manfredi P."/>
            <person name="Koerner J."/>
            <person name="Chomel B."/>
            <person name="Kosoy M."/>
            <person name="Maruyama S."/>
            <person name="Engel P."/>
            <person name="Dehio C."/>
        </authorList>
    </citation>
    <scope>NUCLEOTIDE SEQUENCE [LARGE SCALE GENOMIC DNA]</scope>
    <source>
        <strain evidence="1">R1</strain>
    </source>
</reference>
<dbReference type="AlphaFoldDB" id="E6YYW2"/>
<name>E6YYW2_BARSR</name>
<organism evidence="2">
    <name type="scientific">Bartonella schoenbuchensis (strain DSM 13525 / NCTC 13165 / R1)</name>
    <dbReference type="NCBI Taxonomy" id="687861"/>
    <lineage>
        <taxon>Bacteria</taxon>
        <taxon>Pseudomonadati</taxon>
        <taxon>Pseudomonadota</taxon>
        <taxon>Alphaproteobacteria</taxon>
        <taxon>Hyphomicrobiales</taxon>
        <taxon>Bartonellaceae</taxon>
        <taxon>Bartonella</taxon>
    </lineage>
</organism>
<evidence type="ECO:0000313" key="3">
    <source>
        <dbReference type="Proteomes" id="UP000190811"/>
    </source>
</evidence>
<evidence type="ECO:0000313" key="1">
    <source>
        <dbReference type="EMBL" id="AQX30588.1"/>
    </source>
</evidence>
<sequence>MQEITGYSVTSYDKEFVVLVLAVGYRKNIYKVKANASTILKLTSYLCILH</sequence>
<reference evidence="3" key="2">
    <citation type="journal article" date="2017" name="Genome Biol. Evol.">
        <title>Evolutionary Dynamics of Pathoadaptation Revealed by Three Independent Acquisitions of the VirB/D4 Type IV Secretion System in Bartonella.</title>
        <authorList>
            <person name="Harms A."/>
            <person name="Segers F.H."/>
            <person name="Quebatte M."/>
            <person name="Mistl C."/>
            <person name="Manfredi P."/>
            <person name="Korner J."/>
            <person name="Chomel B.B."/>
            <person name="Kosoy M."/>
            <person name="Maruyama S."/>
            <person name="Engel P."/>
            <person name="Dehio C."/>
        </authorList>
    </citation>
    <scope>NUCLEOTIDE SEQUENCE [LARGE SCALE GENOMIC DNA]</scope>
    <source>
        <strain evidence="3">R1</strain>
    </source>
</reference>
<dbReference type="EMBL" id="CP019789">
    <property type="protein sequence ID" value="AQX30588.1"/>
    <property type="molecule type" value="Genomic_DNA"/>
</dbReference>